<dbReference type="InterPro" id="IPR016162">
    <property type="entry name" value="Ald_DH_N"/>
</dbReference>
<dbReference type="Gene3D" id="3.40.605.10">
    <property type="entry name" value="Aldehyde Dehydrogenase, Chain A, domain 1"/>
    <property type="match status" value="1"/>
</dbReference>
<protein>
    <submittedName>
        <fullName evidence="6">Putative aldehyde dehydrogenase</fullName>
    </submittedName>
</protein>
<organism evidence="6 7">
    <name type="scientific">Gandjariella thermophila</name>
    <dbReference type="NCBI Taxonomy" id="1931992"/>
    <lineage>
        <taxon>Bacteria</taxon>
        <taxon>Bacillati</taxon>
        <taxon>Actinomycetota</taxon>
        <taxon>Actinomycetes</taxon>
        <taxon>Pseudonocardiales</taxon>
        <taxon>Pseudonocardiaceae</taxon>
        <taxon>Gandjariella</taxon>
    </lineage>
</organism>
<comment type="caution">
    <text evidence="6">The sequence shown here is derived from an EMBL/GenBank/DDBJ whole genome shotgun (WGS) entry which is preliminary data.</text>
</comment>
<sequence length="505" mass="55098">MAYAQPGQPGSPVRFAERYDNFIGGKWVAPVEGRYFDDIGPIDGKPFTQVARSTAADIELALDAAHAAREAWARTSPTERSTILLRIADRMEENLERLAVAECWENGKPVRETLAADLPLAVDHFRYFAGAIRAQEGSIGEIDADTVAYHFHEPLGVVGQIIPWNFPLLMAAWKLAPALAAGNCVVLKPAEQTPTTALLFAELIADLLPDGVLNIVNGFGVEAGKPLAANSRIAKVAFTGETTTGRLIMQYASENIIPVTLELGGKSPNIFLPDVCAADDEFLDKAVEGFVLFALNQGEVCTCPSRALVHESIWDEFMSRAIARTERIVAGDPLDPATMIGAQASNDQLEKILSYLEIGRQEGAEVLTGGHRRTVAKYPDGYYVEPTIFSGHNGMRIFQEEIFGPVVSVTTFSDTDEALRIANDTLYGLGAAVWTRDTNTAYRLGRGIEAGRVWVNCYHAYPAHAAFGGYKQSGIGRETHLKMLDHYQQTKNMLVSYSPKAMGLF</sequence>
<feature type="domain" description="Aldehyde dehydrogenase" evidence="5">
    <location>
        <begin position="27"/>
        <end position="492"/>
    </location>
</feature>
<dbReference type="PANTHER" id="PTHR43111">
    <property type="entry name" value="ALDEHYDE DEHYDROGENASE B-RELATED"/>
    <property type="match status" value="1"/>
</dbReference>
<dbReference type="GO" id="GO:0016620">
    <property type="term" value="F:oxidoreductase activity, acting on the aldehyde or oxo group of donors, NAD or NADP as acceptor"/>
    <property type="evidence" value="ECO:0007669"/>
    <property type="project" value="InterPro"/>
</dbReference>
<dbReference type="InterPro" id="IPR016160">
    <property type="entry name" value="Ald_DH_CS_CYS"/>
</dbReference>
<evidence type="ECO:0000313" key="7">
    <source>
        <dbReference type="Proteomes" id="UP000298860"/>
    </source>
</evidence>
<dbReference type="RefSeq" id="WP_137814983.1">
    <property type="nucleotide sequence ID" value="NZ_BJFL01000019.1"/>
</dbReference>
<dbReference type="SUPFAM" id="SSF53720">
    <property type="entry name" value="ALDH-like"/>
    <property type="match status" value="1"/>
</dbReference>
<keyword evidence="2 4" id="KW-0560">Oxidoreductase</keyword>
<dbReference type="InterPro" id="IPR016163">
    <property type="entry name" value="Ald_DH_C"/>
</dbReference>
<dbReference type="InterPro" id="IPR016161">
    <property type="entry name" value="Ald_DH/histidinol_DH"/>
</dbReference>
<dbReference type="PROSITE" id="PS00070">
    <property type="entry name" value="ALDEHYDE_DEHYDR_CYS"/>
    <property type="match status" value="1"/>
</dbReference>
<dbReference type="InterPro" id="IPR029510">
    <property type="entry name" value="Ald_DH_CS_GLU"/>
</dbReference>
<dbReference type="PANTHER" id="PTHR43111:SF1">
    <property type="entry name" value="ALDEHYDE DEHYDROGENASE B-RELATED"/>
    <property type="match status" value="1"/>
</dbReference>
<dbReference type="FunFam" id="3.40.309.10:FF:000012">
    <property type="entry name" value="Betaine aldehyde dehydrogenase"/>
    <property type="match status" value="1"/>
</dbReference>
<name>A0A4D4JAA7_9PSEU</name>
<comment type="similarity">
    <text evidence="1 4">Belongs to the aldehyde dehydrogenase family.</text>
</comment>
<dbReference type="OrthoDB" id="6882680at2"/>
<dbReference type="PROSITE" id="PS00687">
    <property type="entry name" value="ALDEHYDE_DEHYDR_GLU"/>
    <property type="match status" value="1"/>
</dbReference>
<reference evidence="7" key="1">
    <citation type="submission" date="2019-04" db="EMBL/GenBank/DDBJ databases">
        <title>Draft genome sequence of Pseudonocardiaceae bacterium SL3-2-4.</title>
        <authorList>
            <person name="Ningsih F."/>
            <person name="Yokota A."/>
            <person name="Sakai Y."/>
            <person name="Nanatani K."/>
            <person name="Yabe S."/>
            <person name="Oetari A."/>
            <person name="Sjamsuridzal W."/>
        </authorList>
    </citation>
    <scope>NUCLEOTIDE SEQUENCE [LARGE SCALE GENOMIC DNA]</scope>
    <source>
        <strain evidence="7">SL3-2-4</strain>
    </source>
</reference>
<dbReference type="Gene3D" id="3.40.309.10">
    <property type="entry name" value="Aldehyde Dehydrogenase, Chain A, domain 2"/>
    <property type="match status" value="1"/>
</dbReference>
<proteinExistence type="inferred from homology"/>
<dbReference type="Proteomes" id="UP000298860">
    <property type="component" value="Unassembled WGS sequence"/>
</dbReference>
<dbReference type="InterPro" id="IPR015590">
    <property type="entry name" value="Aldehyde_DH_dom"/>
</dbReference>
<dbReference type="EMBL" id="BJFL01000019">
    <property type="protein sequence ID" value="GDY31940.1"/>
    <property type="molecule type" value="Genomic_DNA"/>
</dbReference>
<feature type="active site" evidence="3">
    <location>
        <position position="262"/>
    </location>
</feature>
<evidence type="ECO:0000256" key="2">
    <source>
        <dbReference type="ARBA" id="ARBA00023002"/>
    </source>
</evidence>
<evidence type="ECO:0000256" key="3">
    <source>
        <dbReference type="PROSITE-ProRule" id="PRU10007"/>
    </source>
</evidence>
<accession>A0A4D4JAA7</accession>
<evidence type="ECO:0000259" key="5">
    <source>
        <dbReference type="Pfam" id="PF00171"/>
    </source>
</evidence>
<evidence type="ECO:0000256" key="4">
    <source>
        <dbReference type="RuleBase" id="RU003345"/>
    </source>
</evidence>
<evidence type="ECO:0000313" key="6">
    <source>
        <dbReference type="EMBL" id="GDY31940.1"/>
    </source>
</evidence>
<keyword evidence="7" id="KW-1185">Reference proteome</keyword>
<dbReference type="AlphaFoldDB" id="A0A4D4JAA7"/>
<evidence type="ECO:0000256" key="1">
    <source>
        <dbReference type="ARBA" id="ARBA00009986"/>
    </source>
</evidence>
<dbReference type="Pfam" id="PF00171">
    <property type="entry name" value="Aldedh"/>
    <property type="match status" value="1"/>
</dbReference>
<gene>
    <name evidence="6" type="ORF">GTS_35730</name>
</gene>
<dbReference type="FunFam" id="3.40.605.10:FF:000001">
    <property type="entry name" value="Aldehyde dehydrogenase 1"/>
    <property type="match status" value="1"/>
</dbReference>